<dbReference type="Gene3D" id="3.40.720.10">
    <property type="entry name" value="Alkaline Phosphatase, subunit A"/>
    <property type="match status" value="1"/>
</dbReference>
<keyword evidence="2" id="KW-0479">Metal-binding</keyword>
<evidence type="ECO:0000259" key="5">
    <source>
        <dbReference type="Pfam" id="PF01676"/>
    </source>
</evidence>
<evidence type="ECO:0000256" key="3">
    <source>
        <dbReference type="ARBA" id="ARBA00023211"/>
    </source>
</evidence>
<dbReference type="SUPFAM" id="SSF53649">
    <property type="entry name" value="Alkaline phosphatase-like"/>
    <property type="match status" value="1"/>
</dbReference>
<dbReference type="InterPro" id="IPR010045">
    <property type="entry name" value="DeoB"/>
</dbReference>
<dbReference type="GO" id="GO:0005829">
    <property type="term" value="C:cytosol"/>
    <property type="evidence" value="ECO:0007669"/>
    <property type="project" value="TreeGrafter"/>
</dbReference>
<evidence type="ECO:0000256" key="1">
    <source>
        <dbReference type="ARBA" id="ARBA00010373"/>
    </source>
</evidence>
<dbReference type="EMBL" id="FOCQ01000003">
    <property type="protein sequence ID" value="SEM93048.1"/>
    <property type="molecule type" value="Genomic_DNA"/>
</dbReference>
<proteinExistence type="inferred from homology"/>
<keyword evidence="3" id="KW-0464">Manganese</keyword>
<dbReference type="GO" id="GO:0000287">
    <property type="term" value="F:magnesium ion binding"/>
    <property type="evidence" value="ECO:0007669"/>
    <property type="project" value="InterPro"/>
</dbReference>
<dbReference type="GO" id="GO:0043094">
    <property type="term" value="P:metabolic compound salvage"/>
    <property type="evidence" value="ECO:0007669"/>
    <property type="project" value="InterPro"/>
</dbReference>
<dbReference type="PANTHER" id="PTHR21110">
    <property type="entry name" value="PHOSPHOPENTOMUTASE"/>
    <property type="match status" value="1"/>
</dbReference>
<keyword evidence="7" id="KW-1185">Reference proteome</keyword>
<evidence type="ECO:0000256" key="2">
    <source>
        <dbReference type="ARBA" id="ARBA00022723"/>
    </source>
</evidence>
<dbReference type="Proteomes" id="UP000199695">
    <property type="component" value="Unassembled WGS sequence"/>
</dbReference>
<dbReference type="InterPro" id="IPR006124">
    <property type="entry name" value="Metalloenzyme"/>
</dbReference>
<dbReference type="InterPro" id="IPR017850">
    <property type="entry name" value="Alkaline_phosphatase_core_sf"/>
</dbReference>
<gene>
    <name evidence="6" type="ORF">SAMN05444955_103225</name>
</gene>
<organism evidence="6 7">
    <name type="scientific">Lihuaxuella thermophila</name>
    <dbReference type="NCBI Taxonomy" id="1173111"/>
    <lineage>
        <taxon>Bacteria</taxon>
        <taxon>Bacillati</taxon>
        <taxon>Bacillota</taxon>
        <taxon>Bacilli</taxon>
        <taxon>Bacillales</taxon>
        <taxon>Thermoactinomycetaceae</taxon>
        <taxon>Lihuaxuella</taxon>
    </lineage>
</organism>
<comment type="similarity">
    <text evidence="1">Belongs to the phosphopentomutase family.</text>
</comment>
<dbReference type="Pfam" id="PF01676">
    <property type="entry name" value="Metalloenzyme"/>
    <property type="match status" value="1"/>
</dbReference>
<dbReference type="PANTHER" id="PTHR21110:SF0">
    <property type="entry name" value="PHOSPHOPENTOMUTASE"/>
    <property type="match status" value="1"/>
</dbReference>
<evidence type="ECO:0000313" key="6">
    <source>
        <dbReference type="EMBL" id="SEM93048.1"/>
    </source>
</evidence>
<feature type="domain" description="Metalloenzyme" evidence="5">
    <location>
        <begin position="200"/>
        <end position="297"/>
    </location>
</feature>
<accession>A0A1H8CFI4</accession>
<reference evidence="6 7" key="1">
    <citation type="submission" date="2016-10" db="EMBL/GenBank/DDBJ databases">
        <authorList>
            <person name="de Groot N.N."/>
        </authorList>
    </citation>
    <scope>NUCLEOTIDE SEQUENCE [LARGE SCALE GENOMIC DNA]</scope>
    <source>
        <strain evidence="6 7">DSM 46701</strain>
    </source>
</reference>
<evidence type="ECO:0000256" key="4">
    <source>
        <dbReference type="ARBA" id="ARBA00023235"/>
    </source>
</evidence>
<dbReference type="GO" id="GO:0009117">
    <property type="term" value="P:nucleotide metabolic process"/>
    <property type="evidence" value="ECO:0007669"/>
    <property type="project" value="InterPro"/>
</dbReference>
<dbReference type="STRING" id="1173111.SAMN05444955_103225"/>
<keyword evidence="4" id="KW-0413">Isomerase</keyword>
<sequence length="314" mass="35360">MDTIAVVLLFIDGVGLGDQASYNPWVTHPTPHLSDLLGGNSLCERAVGAYGADVLLIKTDATLGVRGIPQSATGQAAIFTGRNAPAAMGCHMSGLPFRRLREWVEQDNIYRQFRRKGWRATFANSYTKEYFARPATRRGWISVTTATVQSADEPLRDLSDLLAGRAVYHDLTRRTLKRYMPELEEIVPEQAARDLWGIARDYHLVVHEFFLSDRAGHKQEPELVSWVIETYDRFLGELVRKKGPHDTIVLVSDHGNSEDLRVQTHTANPVPTLIIGDREAVEEKEIAKWDLTCIAPLLHRLVQRQIRGKEEKDG</sequence>
<dbReference type="AlphaFoldDB" id="A0A1H8CFI4"/>
<protein>
    <submittedName>
        <fullName evidence="6">Metalloenzyme superfamily protein</fullName>
    </submittedName>
</protein>
<dbReference type="GO" id="GO:0008973">
    <property type="term" value="F:phosphopentomutase activity"/>
    <property type="evidence" value="ECO:0007669"/>
    <property type="project" value="InterPro"/>
</dbReference>
<name>A0A1H8CFI4_9BACL</name>
<evidence type="ECO:0000313" key="7">
    <source>
        <dbReference type="Proteomes" id="UP000199695"/>
    </source>
</evidence>